<accession>A0AA39ZC62</accession>
<dbReference type="Pfam" id="PF06985">
    <property type="entry name" value="HET"/>
    <property type="match status" value="1"/>
</dbReference>
<name>A0AA39ZC62_9PEZI</name>
<dbReference type="AlphaFoldDB" id="A0AA39ZC62"/>
<evidence type="ECO:0000259" key="1">
    <source>
        <dbReference type="Pfam" id="PF06985"/>
    </source>
</evidence>
<gene>
    <name evidence="2" type="ORF">QBC41DRAFT_253751</name>
</gene>
<sequence>MRISIKRRIRASVASSKWKSTTKWTVVEKNVPVAGNNVAGEHSAEQDVADHVTNEHVAEEHVQVDGHTQDKNTTLEIHRPQRPPQKLCENCERLQLSSPRTVLDEAETEVSIDLGHLDPTEKYGPIDRGEALVLQMEKTSCPFCHLVLMARHDYFIDYATPLKWTKESGFHFTQDSDRLVYLQTPGQSQPSFSAHELGRKIPPRVDTRLIRDWLLRCEGLHGQDSASPCVPRRVVLQSPDAPLGLKCLRFIHVERQCLVPATEVDGGRCPRYVTLSYLWGDVKQMVLLKKESLQTFSRDGVLATTQWPQTIADAMTLVAKIGERYLWVDSLCIIQDDEEDMANNIMKMDLIYQGGVLNIVSGVGNDSNAGLPGLRPGSRSVVQLIEQVLPNVFMTHVSCLYKLLTESRYMNRGWTFQEFILSPRNVIFLDGCVYFLCGKRVWSEDTLYDMYADVPHNNIGISGSVQRFTSNPSQAWATFSAFLFRYTGRELSFQGDYLNAMTGILHRFCDDADTGHLSGLPLRYFDLGLLHWSHDGPRERLEQFPSWSWTGWYRCWTVTPRPQHEEEWLRKNTYIVWYVKDSPEPARDTFVEEQHRGLEDGKEKAALYAQREPPLPPCVQPGEYKPAAYPTRQTILLPPPSTPILQFWAQTIVLSLEPRDDCTRSKNFTAFHHHHCQHCGSVRLDSDLDVQQMDKNKVNAVILSSAILQDMDIYWSRPKPDGPSYYVLVVEWVGDDQTVAERKGVGSVHQACVAGAGAGAVVWREIALR</sequence>
<proteinExistence type="predicted"/>
<dbReference type="Proteomes" id="UP001174997">
    <property type="component" value="Unassembled WGS sequence"/>
</dbReference>
<protein>
    <submittedName>
        <fullName evidence="2">Heterokaryon incompatibility protein-domain-containing protein</fullName>
    </submittedName>
</protein>
<comment type="caution">
    <text evidence="2">The sequence shown here is derived from an EMBL/GenBank/DDBJ whole genome shotgun (WGS) entry which is preliminary data.</text>
</comment>
<evidence type="ECO:0000313" key="2">
    <source>
        <dbReference type="EMBL" id="KAK0667685.1"/>
    </source>
</evidence>
<dbReference type="EMBL" id="JAULSY010000068">
    <property type="protein sequence ID" value="KAK0667685.1"/>
    <property type="molecule type" value="Genomic_DNA"/>
</dbReference>
<evidence type="ECO:0000313" key="3">
    <source>
        <dbReference type="Proteomes" id="UP001174997"/>
    </source>
</evidence>
<organism evidence="2 3">
    <name type="scientific">Cercophora samala</name>
    <dbReference type="NCBI Taxonomy" id="330535"/>
    <lineage>
        <taxon>Eukaryota</taxon>
        <taxon>Fungi</taxon>
        <taxon>Dikarya</taxon>
        <taxon>Ascomycota</taxon>
        <taxon>Pezizomycotina</taxon>
        <taxon>Sordariomycetes</taxon>
        <taxon>Sordariomycetidae</taxon>
        <taxon>Sordariales</taxon>
        <taxon>Lasiosphaeriaceae</taxon>
        <taxon>Cercophora</taxon>
    </lineage>
</organism>
<dbReference type="PANTHER" id="PTHR33112:SF12">
    <property type="entry name" value="HETEROKARYON INCOMPATIBILITY DOMAIN-CONTAINING PROTEIN"/>
    <property type="match status" value="1"/>
</dbReference>
<dbReference type="InterPro" id="IPR010730">
    <property type="entry name" value="HET"/>
</dbReference>
<reference evidence="2" key="1">
    <citation type="submission" date="2023-06" db="EMBL/GenBank/DDBJ databases">
        <title>Genome-scale phylogeny and comparative genomics of the fungal order Sordariales.</title>
        <authorList>
            <consortium name="Lawrence Berkeley National Laboratory"/>
            <person name="Hensen N."/>
            <person name="Bonometti L."/>
            <person name="Westerberg I."/>
            <person name="Brannstrom I.O."/>
            <person name="Guillou S."/>
            <person name="Cros-Aarteil S."/>
            <person name="Calhoun S."/>
            <person name="Haridas S."/>
            <person name="Kuo A."/>
            <person name="Mondo S."/>
            <person name="Pangilinan J."/>
            <person name="Riley R."/>
            <person name="Labutti K."/>
            <person name="Andreopoulos B."/>
            <person name="Lipzen A."/>
            <person name="Chen C."/>
            <person name="Yanf M."/>
            <person name="Daum C."/>
            <person name="Ng V."/>
            <person name="Clum A."/>
            <person name="Steindorff A."/>
            <person name="Ohm R."/>
            <person name="Martin F."/>
            <person name="Silar P."/>
            <person name="Natvig D."/>
            <person name="Lalanne C."/>
            <person name="Gautier V."/>
            <person name="Ament-Velasquez S.L."/>
            <person name="Kruys A."/>
            <person name="Hutchinson M.I."/>
            <person name="Powell A.J."/>
            <person name="Barry K."/>
            <person name="Miller A.N."/>
            <person name="Grigoriev I.V."/>
            <person name="Debuchy R."/>
            <person name="Gladieux P."/>
            <person name="Thoren M.H."/>
            <person name="Johannesson H."/>
        </authorList>
    </citation>
    <scope>NUCLEOTIDE SEQUENCE</scope>
    <source>
        <strain evidence="2">CBS 307.81</strain>
    </source>
</reference>
<dbReference type="PANTHER" id="PTHR33112">
    <property type="entry name" value="DOMAIN PROTEIN, PUTATIVE-RELATED"/>
    <property type="match status" value="1"/>
</dbReference>
<feature type="domain" description="Heterokaryon incompatibility" evidence="1">
    <location>
        <begin position="272"/>
        <end position="418"/>
    </location>
</feature>
<keyword evidence="3" id="KW-1185">Reference proteome</keyword>